<evidence type="ECO:0000256" key="7">
    <source>
        <dbReference type="PROSITE-ProRule" id="PRU00278"/>
    </source>
</evidence>
<evidence type="ECO:0000256" key="5">
    <source>
        <dbReference type="ARBA" id="ARBA00023110"/>
    </source>
</evidence>
<dbReference type="EC" id="5.2.1.8" evidence="3"/>
<feature type="signal peptide" evidence="8">
    <location>
        <begin position="1"/>
        <end position="24"/>
    </location>
</feature>
<evidence type="ECO:0000256" key="4">
    <source>
        <dbReference type="ARBA" id="ARBA00022729"/>
    </source>
</evidence>
<dbReference type="Proteomes" id="UP000031637">
    <property type="component" value="Chromosome"/>
</dbReference>
<evidence type="ECO:0000259" key="9">
    <source>
        <dbReference type="PROSITE" id="PS50198"/>
    </source>
</evidence>
<dbReference type="EMBL" id="AP012547">
    <property type="protein sequence ID" value="BAO30014.1"/>
    <property type="molecule type" value="Genomic_DNA"/>
</dbReference>
<dbReference type="PROSITE" id="PS50198">
    <property type="entry name" value="PPIC_PPIASE_2"/>
    <property type="match status" value="1"/>
</dbReference>
<keyword evidence="4 8" id="KW-0732">Signal</keyword>
<dbReference type="InterPro" id="IPR000297">
    <property type="entry name" value="PPIase_PpiC"/>
</dbReference>
<keyword evidence="6 7" id="KW-0413">Isomerase</keyword>
<dbReference type="STRING" id="1223802.SUTH_02224"/>
<accession>W0SFH8</accession>
<organism evidence="10 11">
    <name type="scientific">Sulfuritalea hydrogenivorans sk43H</name>
    <dbReference type="NCBI Taxonomy" id="1223802"/>
    <lineage>
        <taxon>Bacteria</taxon>
        <taxon>Pseudomonadati</taxon>
        <taxon>Pseudomonadota</taxon>
        <taxon>Betaproteobacteria</taxon>
        <taxon>Nitrosomonadales</taxon>
        <taxon>Sterolibacteriaceae</taxon>
        <taxon>Sulfuritalea</taxon>
    </lineage>
</organism>
<dbReference type="Gene3D" id="1.10.8.1040">
    <property type="match status" value="1"/>
</dbReference>
<dbReference type="KEGG" id="shd:SUTH_02224"/>
<comment type="catalytic activity">
    <reaction evidence="1">
        <text>[protein]-peptidylproline (omega=180) = [protein]-peptidylproline (omega=0)</text>
        <dbReference type="Rhea" id="RHEA:16237"/>
        <dbReference type="Rhea" id="RHEA-COMP:10747"/>
        <dbReference type="Rhea" id="RHEA-COMP:10748"/>
        <dbReference type="ChEBI" id="CHEBI:83833"/>
        <dbReference type="ChEBI" id="CHEBI:83834"/>
        <dbReference type="EC" id="5.2.1.8"/>
    </reaction>
</comment>
<reference evidence="10 11" key="1">
    <citation type="journal article" date="2014" name="Syst. Appl. Microbiol.">
        <title>Complete genomes of freshwater sulfur oxidizers Sulfuricella denitrificans skB26 and Sulfuritalea hydrogenivorans sk43H: genetic insights into the sulfur oxidation pathway of betaproteobacteria.</title>
        <authorList>
            <person name="Watanabe T."/>
            <person name="Kojima H."/>
            <person name="Fukui M."/>
        </authorList>
    </citation>
    <scope>NUCLEOTIDE SEQUENCE [LARGE SCALE GENOMIC DNA]</scope>
    <source>
        <strain evidence="10">DSM22779</strain>
    </source>
</reference>
<evidence type="ECO:0000256" key="6">
    <source>
        <dbReference type="ARBA" id="ARBA00023235"/>
    </source>
</evidence>
<evidence type="ECO:0000313" key="10">
    <source>
        <dbReference type="EMBL" id="BAO30014.1"/>
    </source>
</evidence>
<dbReference type="HOGENOM" id="CLU_034646_1_1_4"/>
<feature type="chain" id="PRO_5004796289" description="peptidylprolyl isomerase" evidence="8">
    <location>
        <begin position="25"/>
        <end position="265"/>
    </location>
</feature>
<keyword evidence="5 7" id="KW-0697">Rotamase</keyword>
<dbReference type="Pfam" id="PF13616">
    <property type="entry name" value="Rotamase_3"/>
    <property type="match status" value="1"/>
</dbReference>
<feature type="domain" description="PpiC" evidence="9">
    <location>
        <begin position="136"/>
        <end position="226"/>
    </location>
</feature>
<dbReference type="InterPro" id="IPR027304">
    <property type="entry name" value="Trigger_fact/SurA_dom_sf"/>
</dbReference>
<evidence type="ECO:0000256" key="3">
    <source>
        <dbReference type="ARBA" id="ARBA00013194"/>
    </source>
</evidence>
<evidence type="ECO:0000256" key="2">
    <source>
        <dbReference type="ARBA" id="ARBA00007656"/>
    </source>
</evidence>
<evidence type="ECO:0000256" key="1">
    <source>
        <dbReference type="ARBA" id="ARBA00000971"/>
    </source>
</evidence>
<sequence length="265" mass="29288">MNRTLRHALLLAFAVSVSAAPAFAQKKDSATFATVNGKAIPKVRADALIAGQAAQGQPDSPELRKAVTEELVRREVLTQESIKKGFDKKPEVQGQMDLARQGVLIGAYLNDFVKTHPVTEDQIKKEYEEIKAKLGSKEYKARHVLVEKEDEAKAIIAKLKKGEKIEDLAKDSKDPGSKERGGDLGWANPASFVPAFSAAMVKLEKGKFTETPVKSDFGWHVIQLEDTRELKLPGIEEAKGQIGQQLQQRQVQKHIDELRAKAKVE</sequence>
<dbReference type="SUPFAM" id="SSF54534">
    <property type="entry name" value="FKBP-like"/>
    <property type="match status" value="1"/>
</dbReference>
<name>W0SFH8_9PROT</name>
<evidence type="ECO:0000256" key="8">
    <source>
        <dbReference type="SAM" id="SignalP"/>
    </source>
</evidence>
<dbReference type="InterPro" id="IPR046357">
    <property type="entry name" value="PPIase_dom_sf"/>
</dbReference>
<protein>
    <recommendedName>
        <fullName evidence="3">peptidylprolyl isomerase</fullName>
        <ecNumber evidence="3">5.2.1.8</ecNumber>
    </recommendedName>
</protein>
<dbReference type="PANTHER" id="PTHR47245">
    <property type="entry name" value="PEPTIDYLPROLYL ISOMERASE"/>
    <property type="match status" value="1"/>
</dbReference>
<evidence type="ECO:0000313" key="11">
    <source>
        <dbReference type="Proteomes" id="UP000031637"/>
    </source>
</evidence>
<dbReference type="Gene3D" id="3.10.50.40">
    <property type="match status" value="1"/>
</dbReference>
<gene>
    <name evidence="10" type="ORF">SUTH_02224</name>
</gene>
<dbReference type="GO" id="GO:0003755">
    <property type="term" value="F:peptidyl-prolyl cis-trans isomerase activity"/>
    <property type="evidence" value="ECO:0007669"/>
    <property type="project" value="UniProtKB-KW"/>
</dbReference>
<dbReference type="InterPro" id="IPR050245">
    <property type="entry name" value="PrsA_foldase"/>
</dbReference>
<keyword evidence="11" id="KW-1185">Reference proteome</keyword>
<proteinExistence type="inferred from homology"/>
<dbReference type="OrthoDB" id="14196at2"/>
<comment type="similarity">
    <text evidence="2">Belongs to the PpiC/parvulin rotamase family.</text>
</comment>
<dbReference type="SUPFAM" id="SSF109998">
    <property type="entry name" value="Triger factor/SurA peptide-binding domain-like"/>
    <property type="match status" value="1"/>
</dbReference>
<dbReference type="PANTHER" id="PTHR47245:SF1">
    <property type="entry name" value="FOLDASE PROTEIN PRSA"/>
    <property type="match status" value="1"/>
</dbReference>
<dbReference type="AlphaFoldDB" id="W0SFH8"/>
<dbReference type="RefSeq" id="WP_052473552.1">
    <property type="nucleotide sequence ID" value="NZ_AP012547.1"/>
</dbReference>